<organism evidence="1 2">
    <name type="scientific">Geobacter hydrogenophilus</name>
    <dbReference type="NCBI Taxonomy" id="40983"/>
    <lineage>
        <taxon>Bacteria</taxon>
        <taxon>Pseudomonadati</taxon>
        <taxon>Thermodesulfobacteriota</taxon>
        <taxon>Desulfuromonadia</taxon>
        <taxon>Geobacterales</taxon>
        <taxon>Geobacteraceae</taxon>
        <taxon>Geobacter</taxon>
    </lineage>
</organism>
<reference evidence="1" key="1">
    <citation type="submission" date="2022-12" db="EMBL/GenBank/DDBJ databases">
        <title>Reference genome sequencing for broad-spectrum identification of bacterial and archaeal isolates by mass spectrometry.</title>
        <authorList>
            <person name="Sekiguchi Y."/>
            <person name="Tourlousse D.M."/>
        </authorList>
    </citation>
    <scope>NUCLEOTIDE SEQUENCE</scope>
    <source>
        <strain evidence="1">H2</strain>
    </source>
</reference>
<sequence length="387" mass="44728">MVQIIDKKVNLEYSLGHHLHCMIAQVPNRLRRAEKGFAIVEPDRQWEMVRSTLDLVAAGEGNLKKLHFLLFPETHVPVARFDEMLSLIDGRFRPNTVTMFGVEHVSLKAYREMLERFREDNAEAIELVDRDIDSGDVLEMPVNWCCVAVKEANGKLRVFLEAKSHPFHGEEFLDKFHDLYRGRHFYLFRSRPSCFNFMVLICLDYLYRDLYSSNIRQIIDHANQLYFTTRQALDTIFVVQCNPKPEHRAYRDVLSGFYGEYLEDTPGVRETVTVFGNSSDETRIEDAPEEQGFGASSVVINRTHRLASVQLSEFATDDFDGAPVCRLRFGTGTRLYYFNLPLHHEIDPRTTRVPLKVHTILRWSRDGGWVKVTGDEMVAGFEIGQES</sequence>
<proteinExistence type="predicted"/>
<comment type="caution">
    <text evidence="1">The sequence shown here is derived from an EMBL/GenBank/DDBJ whole genome shotgun (WGS) entry which is preliminary data.</text>
</comment>
<keyword evidence="2" id="KW-1185">Reference proteome</keyword>
<gene>
    <name evidence="1" type="ORF">GHYDROH2_17450</name>
</gene>
<dbReference type="RefSeq" id="WP_214186011.1">
    <property type="nucleotide sequence ID" value="NZ_BSDS01000001.1"/>
</dbReference>
<name>A0A9W6G0L2_9BACT</name>
<evidence type="ECO:0000313" key="2">
    <source>
        <dbReference type="Proteomes" id="UP001144352"/>
    </source>
</evidence>
<protein>
    <submittedName>
        <fullName evidence="1">Uncharacterized protein</fullName>
    </submittedName>
</protein>
<dbReference type="EMBL" id="BSDS01000001">
    <property type="protein sequence ID" value="GLI38244.1"/>
    <property type="molecule type" value="Genomic_DNA"/>
</dbReference>
<accession>A0A9W6G0L2</accession>
<dbReference type="Proteomes" id="UP001144352">
    <property type="component" value="Unassembled WGS sequence"/>
</dbReference>
<evidence type="ECO:0000313" key="1">
    <source>
        <dbReference type="EMBL" id="GLI38244.1"/>
    </source>
</evidence>
<dbReference type="AlphaFoldDB" id="A0A9W6G0L2"/>